<evidence type="ECO:0000313" key="2">
    <source>
        <dbReference type="EMBL" id="EJW76475.1"/>
    </source>
</evidence>
<dbReference type="EMBL" id="ADBV01009023">
    <property type="protein sequence ID" value="EJW76475.1"/>
    <property type="molecule type" value="Genomic_DNA"/>
</dbReference>
<proteinExistence type="predicted"/>
<protein>
    <submittedName>
        <fullName evidence="2">Uncharacterized protein</fullName>
    </submittedName>
</protein>
<comment type="caution">
    <text evidence="2">The sequence shown here is derived from an EMBL/GenBank/DDBJ whole genome shotgun (WGS) entry which is preliminary data.</text>
</comment>
<sequence>MQGLRASKTKQKYSRKATKFININMAIMTYILKILTFNTEEPQNKNKSILESNKARMQHVSGVNPPAYLLPLICNTCCKYPIRDKSSGFGSDGPLIGSSGRRYTNGAPLIRISAKDAVSRRFC</sequence>
<evidence type="ECO:0000313" key="3">
    <source>
        <dbReference type="Proteomes" id="UP000004810"/>
    </source>
</evidence>
<dbReference type="Proteomes" id="UP000004810">
    <property type="component" value="Unassembled WGS sequence"/>
</dbReference>
<accession>J9AQ39</accession>
<keyword evidence="1" id="KW-0812">Transmembrane</keyword>
<dbReference type="AlphaFoldDB" id="J9AQ39"/>
<organism evidence="2 3">
    <name type="scientific">Wuchereria bancrofti</name>
    <dbReference type="NCBI Taxonomy" id="6293"/>
    <lineage>
        <taxon>Eukaryota</taxon>
        <taxon>Metazoa</taxon>
        <taxon>Ecdysozoa</taxon>
        <taxon>Nematoda</taxon>
        <taxon>Chromadorea</taxon>
        <taxon>Rhabditida</taxon>
        <taxon>Spirurina</taxon>
        <taxon>Spiruromorpha</taxon>
        <taxon>Filarioidea</taxon>
        <taxon>Onchocercidae</taxon>
        <taxon>Wuchereria</taxon>
    </lineage>
</organism>
<reference evidence="3" key="1">
    <citation type="submission" date="2012-08" db="EMBL/GenBank/DDBJ databases">
        <title>The Genome Sequence of Wuchereria bancrofti.</title>
        <authorList>
            <person name="Nutman T.B."/>
            <person name="Fink D.L."/>
            <person name="Russ C."/>
            <person name="Young S."/>
            <person name="Zeng Q."/>
            <person name="Koehrsen M."/>
            <person name="Alvarado L."/>
            <person name="Berlin A."/>
            <person name="Chapman S.B."/>
            <person name="Chen Z."/>
            <person name="Freedman E."/>
            <person name="Gellesch M."/>
            <person name="Goldberg J."/>
            <person name="Griggs A."/>
            <person name="Gujja S."/>
            <person name="Heilman E.R."/>
            <person name="Heiman D."/>
            <person name="Hepburn T."/>
            <person name="Howarth C."/>
            <person name="Jen D."/>
            <person name="Larson L."/>
            <person name="Lewis B."/>
            <person name="Mehta T."/>
            <person name="Park D."/>
            <person name="Pearson M."/>
            <person name="Roberts A."/>
            <person name="Saif S."/>
            <person name="Shea T."/>
            <person name="Shenoy N."/>
            <person name="Sisk P."/>
            <person name="Stolte C."/>
            <person name="Sykes S."/>
            <person name="Walk T."/>
            <person name="White J."/>
            <person name="Yandava C."/>
            <person name="Haas B."/>
            <person name="Henn M.R."/>
            <person name="Nusbaum C."/>
            <person name="Birren B."/>
        </authorList>
    </citation>
    <scope>NUCLEOTIDE SEQUENCE [LARGE SCALE GENOMIC DNA]</scope>
    <source>
        <strain evidence="3">NA</strain>
    </source>
</reference>
<evidence type="ECO:0000256" key="1">
    <source>
        <dbReference type="SAM" id="Phobius"/>
    </source>
</evidence>
<name>J9AQ39_WUCBA</name>
<gene>
    <name evidence="2" type="ORF">WUBG_12620</name>
</gene>
<keyword evidence="1" id="KW-1133">Transmembrane helix</keyword>
<keyword evidence="1" id="KW-0472">Membrane</keyword>
<feature type="transmembrane region" description="Helical" evidence="1">
    <location>
        <begin position="20"/>
        <end position="37"/>
    </location>
</feature>